<proteinExistence type="predicted"/>
<protein>
    <submittedName>
        <fullName evidence="2">Uncharacterized protein</fullName>
    </submittedName>
</protein>
<name>A0AAU7W8M2_9MICO</name>
<dbReference type="AlphaFoldDB" id="A0AAU7W8M2"/>
<feature type="region of interest" description="Disordered" evidence="1">
    <location>
        <begin position="87"/>
        <end position="108"/>
    </location>
</feature>
<evidence type="ECO:0000313" key="2">
    <source>
        <dbReference type="EMBL" id="XBX82544.1"/>
    </source>
</evidence>
<reference evidence="2" key="1">
    <citation type="submission" date="2024-05" db="EMBL/GenBank/DDBJ databases">
        <authorList>
            <person name="Yu L."/>
        </authorList>
    </citation>
    <scope>NUCLEOTIDE SEQUENCE</scope>
    <source>
        <strain evidence="2">G08B096</strain>
    </source>
</reference>
<accession>A0AAU7W8M2</accession>
<dbReference type="EMBL" id="CP158374">
    <property type="protein sequence ID" value="XBX82544.1"/>
    <property type="molecule type" value="Genomic_DNA"/>
</dbReference>
<feature type="compositionally biased region" description="Pro residues" evidence="1">
    <location>
        <begin position="43"/>
        <end position="52"/>
    </location>
</feature>
<dbReference type="RefSeq" id="WP_350348561.1">
    <property type="nucleotide sequence ID" value="NZ_CP158374.1"/>
</dbReference>
<sequence>MSADDVAAAWAAYLGRLTSETDASDRDDFSGPGSSNPGAIALPAPPPSPLPPELADAAADALEALRRRIAATEQARLDLARELEQLAAQRRSRPAAVPSRPVYLDRTA</sequence>
<feature type="region of interest" description="Disordered" evidence="1">
    <location>
        <begin position="21"/>
        <end position="54"/>
    </location>
</feature>
<evidence type="ECO:0000256" key="1">
    <source>
        <dbReference type="SAM" id="MobiDB-lite"/>
    </source>
</evidence>
<gene>
    <name evidence="2" type="ORF">ABIQ69_01135</name>
</gene>
<organism evidence="2">
    <name type="scientific">Agromyces sp. G08B096</name>
    <dbReference type="NCBI Taxonomy" id="3156399"/>
    <lineage>
        <taxon>Bacteria</taxon>
        <taxon>Bacillati</taxon>
        <taxon>Actinomycetota</taxon>
        <taxon>Actinomycetes</taxon>
        <taxon>Micrococcales</taxon>
        <taxon>Microbacteriaceae</taxon>
        <taxon>Agromyces</taxon>
    </lineage>
</organism>